<dbReference type="InterPro" id="IPR002545">
    <property type="entry name" value="CheW-lke_dom"/>
</dbReference>
<dbReference type="SUPFAM" id="SSF50341">
    <property type="entry name" value="CheW-like"/>
    <property type="match status" value="1"/>
</dbReference>
<evidence type="ECO:0000256" key="1">
    <source>
        <dbReference type="PROSITE-ProRule" id="PRU00169"/>
    </source>
</evidence>
<dbReference type="Gene3D" id="3.40.50.2300">
    <property type="match status" value="1"/>
</dbReference>
<dbReference type="RefSeq" id="WP_135207533.1">
    <property type="nucleotide sequence ID" value="NZ_SPVF01000153.1"/>
</dbReference>
<keyword evidence="1" id="KW-0597">Phosphoprotein</keyword>
<dbReference type="OrthoDB" id="9806105at2"/>
<evidence type="ECO:0000313" key="5">
    <source>
        <dbReference type="Proteomes" id="UP000298438"/>
    </source>
</evidence>
<accession>A0A4Y9SG24</accession>
<dbReference type="InterPro" id="IPR024181">
    <property type="entry name" value="Chemotax_regulator_CheV"/>
</dbReference>
<protein>
    <submittedName>
        <fullName evidence="4">Chemotaxis signal transduction protein CheV</fullName>
    </submittedName>
</protein>
<name>A0A4Y9SG24_9BURK</name>
<dbReference type="EMBL" id="SPVF01000153">
    <property type="protein sequence ID" value="TFW19058.1"/>
    <property type="molecule type" value="Genomic_DNA"/>
</dbReference>
<feature type="modified residue" description="4-aspartylphosphate" evidence="1">
    <location>
        <position position="249"/>
    </location>
</feature>
<dbReference type="SMART" id="SM00448">
    <property type="entry name" value="REC"/>
    <property type="match status" value="1"/>
</dbReference>
<keyword evidence="5" id="KW-1185">Reference proteome</keyword>
<dbReference type="PROSITE" id="PS50851">
    <property type="entry name" value="CHEW"/>
    <property type="match status" value="1"/>
</dbReference>
<evidence type="ECO:0000259" key="2">
    <source>
        <dbReference type="PROSITE" id="PS50110"/>
    </source>
</evidence>
<gene>
    <name evidence="4" type="ORF">E4L96_12370</name>
</gene>
<sequence length="317" mass="34431">MKSVQQEVDERSNLAGTNKFELLLFRLGEDAQSGRSELFGINVFKIREIVAMPPITAVAGSVPHMLGVVNLRGQIIQVLDLPAIAGCTPKTGLNIMLVTEFARTTQAFAVESVEDIVRLDWNQVLSAEASTAGGMVTSIARIKDGDEQRLAQVLDVETILRRLNPPEKPDVDTSTIGPKIKLKPGQMVVACDDSYVARSIIEQGLEALGLEYVMLKTGKEAWDKLNTLASMAEKDGGTIADKVAFVLTDLEMPEMDGFTLTRNIKQSQKLGVLPVVIHSSLSGTTNEDHVRSVGADAYVAKFNSDDLASTIRHVLKQ</sequence>
<dbReference type="Pfam" id="PF00072">
    <property type="entry name" value="Response_reg"/>
    <property type="match status" value="1"/>
</dbReference>
<proteinExistence type="predicted"/>
<organism evidence="4 5">
    <name type="scientific">Zemynaea arenosa</name>
    <dbReference type="NCBI Taxonomy" id="2561931"/>
    <lineage>
        <taxon>Bacteria</taxon>
        <taxon>Pseudomonadati</taxon>
        <taxon>Pseudomonadota</taxon>
        <taxon>Betaproteobacteria</taxon>
        <taxon>Burkholderiales</taxon>
        <taxon>Oxalobacteraceae</taxon>
        <taxon>Telluria group</taxon>
        <taxon>Zemynaea</taxon>
    </lineage>
</organism>
<dbReference type="Proteomes" id="UP000298438">
    <property type="component" value="Unassembled WGS sequence"/>
</dbReference>
<comment type="caution">
    <text evidence="4">The sequence shown here is derived from an EMBL/GenBank/DDBJ whole genome shotgun (WGS) entry which is preliminary data.</text>
</comment>
<dbReference type="PROSITE" id="PS50110">
    <property type="entry name" value="RESPONSE_REGULATORY"/>
    <property type="match status" value="1"/>
</dbReference>
<dbReference type="PANTHER" id="PTHR47233">
    <property type="entry name" value="CHEMOTAXIS PROTEIN CHEV"/>
    <property type="match status" value="1"/>
</dbReference>
<dbReference type="PIRSF" id="PIRSF002867">
    <property type="entry name" value="CheV"/>
    <property type="match status" value="1"/>
</dbReference>
<dbReference type="InterPro" id="IPR011006">
    <property type="entry name" value="CheY-like_superfamily"/>
</dbReference>
<feature type="domain" description="Response regulatory" evidence="2">
    <location>
        <begin position="187"/>
        <end position="316"/>
    </location>
</feature>
<dbReference type="SUPFAM" id="SSF52172">
    <property type="entry name" value="CheY-like"/>
    <property type="match status" value="1"/>
</dbReference>
<dbReference type="GO" id="GO:0006935">
    <property type="term" value="P:chemotaxis"/>
    <property type="evidence" value="ECO:0007669"/>
    <property type="project" value="InterPro"/>
</dbReference>
<dbReference type="SMART" id="SM00260">
    <property type="entry name" value="CheW"/>
    <property type="match status" value="1"/>
</dbReference>
<dbReference type="Gene3D" id="2.30.30.40">
    <property type="entry name" value="SH3 Domains"/>
    <property type="match status" value="1"/>
</dbReference>
<evidence type="ECO:0000313" key="4">
    <source>
        <dbReference type="EMBL" id="TFW19058.1"/>
    </source>
</evidence>
<dbReference type="GO" id="GO:0000160">
    <property type="term" value="P:phosphorelay signal transduction system"/>
    <property type="evidence" value="ECO:0007669"/>
    <property type="project" value="InterPro"/>
</dbReference>
<dbReference type="AlphaFoldDB" id="A0A4Y9SG24"/>
<dbReference type="InterPro" id="IPR036061">
    <property type="entry name" value="CheW-like_dom_sf"/>
</dbReference>
<feature type="domain" description="CheW-like" evidence="3">
    <location>
        <begin position="19"/>
        <end position="165"/>
    </location>
</feature>
<dbReference type="InterPro" id="IPR001789">
    <property type="entry name" value="Sig_transdc_resp-reg_receiver"/>
</dbReference>
<dbReference type="PANTHER" id="PTHR47233:SF4">
    <property type="entry name" value="CHEMOTAXIS SIGNAL TRANSDUCTION PROTEIN"/>
    <property type="match status" value="1"/>
</dbReference>
<dbReference type="Gene3D" id="2.40.50.180">
    <property type="entry name" value="CheA-289, Domain 4"/>
    <property type="match status" value="1"/>
</dbReference>
<evidence type="ECO:0000259" key="3">
    <source>
        <dbReference type="PROSITE" id="PS50851"/>
    </source>
</evidence>
<dbReference type="Pfam" id="PF01584">
    <property type="entry name" value="CheW"/>
    <property type="match status" value="1"/>
</dbReference>
<reference evidence="4 5" key="1">
    <citation type="submission" date="2019-03" db="EMBL/GenBank/DDBJ databases">
        <title>Draft Genome Sequence of Massilia arenosa sp. nov., a Novel Massilia Species Isolated from a Sandy-loam Maize Soil.</title>
        <authorList>
            <person name="Raths R."/>
            <person name="Peta V."/>
            <person name="Bucking H."/>
        </authorList>
    </citation>
    <scope>NUCLEOTIDE SEQUENCE [LARGE SCALE GENOMIC DNA]</scope>
    <source>
        <strain evidence="4 5">MC02</strain>
    </source>
</reference>